<feature type="compositionally biased region" description="Polar residues" evidence="1">
    <location>
        <begin position="61"/>
        <end position="71"/>
    </location>
</feature>
<protein>
    <submittedName>
        <fullName evidence="2">Uncharacterized protein</fullName>
    </submittedName>
</protein>
<evidence type="ECO:0000256" key="1">
    <source>
        <dbReference type="SAM" id="MobiDB-lite"/>
    </source>
</evidence>
<accession>A0A4C1ZN52</accession>
<feature type="region of interest" description="Disordered" evidence="1">
    <location>
        <begin position="1"/>
        <end position="24"/>
    </location>
</feature>
<comment type="caution">
    <text evidence="2">The sequence shown here is derived from an EMBL/GenBank/DDBJ whole genome shotgun (WGS) entry which is preliminary data.</text>
</comment>
<sequence length="96" mass="10131">MISCRHGGRGDRGREPPLKALGPTQTMRTMAQVVFAGHFQTTADVDIVSRHDGGDGHPSASRASQRHTATASAPGGIRRRTSTGRAGVQLSIITKN</sequence>
<feature type="compositionally biased region" description="Basic and acidic residues" evidence="1">
    <location>
        <begin position="8"/>
        <end position="17"/>
    </location>
</feature>
<organism evidence="2 3">
    <name type="scientific">Eumeta variegata</name>
    <name type="common">Bagworm moth</name>
    <name type="synonym">Eumeta japonica</name>
    <dbReference type="NCBI Taxonomy" id="151549"/>
    <lineage>
        <taxon>Eukaryota</taxon>
        <taxon>Metazoa</taxon>
        <taxon>Ecdysozoa</taxon>
        <taxon>Arthropoda</taxon>
        <taxon>Hexapoda</taxon>
        <taxon>Insecta</taxon>
        <taxon>Pterygota</taxon>
        <taxon>Neoptera</taxon>
        <taxon>Endopterygota</taxon>
        <taxon>Lepidoptera</taxon>
        <taxon>Glossata</taxon>
        <taxon>Ditrysia</taxon>
        <taxon>Tineoidea</taxon>
        <taxon>Psychidae</taxon>
        <taxon>Oiketicinae</taxon>
        <taxon>Eumeta</taxon>
    </lineage>
</organism>
<feature type="region of interest" description="Disordered" evidence="1">
    <location>
        <begin position="49"/>
        <end position="96"/>
    </location>
</feature>
<evidence type="ECO:0000313" key="2">
    <source>
        <dbReference type="EMBL" id="GBP87965.1"/>
    </source>
</evidence>
<name>A0A4C1ZN52_EUMVA</name>
<dbReference type="Proteomes" id="UP000299102">
    <property type="component" value="Unassembled WGS sequence"/>
</dbReference>
<evidence type="ECO:0000313" key="3">
    <source>
        <dbReference type="Proteomes" id="UP000299102"/>
    </source>
</evidence>
<reference evidence="2 3" key="1">
    <citation type="journal article" date="2019" name="Commun. Biol.">
        <title>The bagworm genome reveals a unique fibroin gene that provides high tensile strength.</title>
        <authorList>
            <person name="Kono N."/>
            <person name="Nakamura H."/>
            <person name="Ohtoshi R."/>
            <person name="Tomita M."/>
            <person name="Numata K."/>
            <person name="Arakawa K."/>
        </authorList>
    </citation>
    <scope>NUCLEOTIDE SEQUENCE [LARGE SCALE GENOMIC DNA]</scope>
</reference>
<gene>
    <name evidence="2" type="ORF">EVAR_62472_1</name>
</gene>
<dbReference type="AlphaFoldDB" id="A0A4C1ZN52"/>
<dbReference type="EMBL" id="BGZK01001898">
    <property type="protein sequence ID" value="GBP87965.1"/>
    <property type="molecule type" value="Genomic_DNA"/>
</dbReference>
<keyword evidence="3" id="KW-1185">Reference proteome</keyword>
<proteinExistence type="predicted"/>